<feature type="binding site" evidence="6">
    <location>
        <position position="296"/>
    </location>
    <ligand>
        <name>Mn(2+)</name>
        <dbReference type="ChEBI" id="CHEBI:29035"/>
    </ligand>
</feature>
<proteinExistence type="inferred from homology"/>
<dbReference type="EMBL" id="JASKHM010000013">
    <property type="protein sequence ID" value="MEQ4485024.1"/>
    <property type="molecule type" value="Genomic_DNA"/>
</dbReference>
<dbReference type="InterPro" id="IPR050337">
    <property type="entry name" value="L-rhamnose_isomerase"/>
</dbReference>
<dbReference type="RefSeq" id="WP_232184767.1">
    <property type="nucleotide sequence ID" value="NZ_JAIOAP010000003.1"/>
</dbReference>
<feature type="binding site" evidence="6">
    <location>
        <position position="262"/>
    </location>
    <ligand>
        <name>Mn(2+)</name>
        <dbReference type="ChEBI" id="CHEBI:29035"/>
    </ligand>
</feature>
<dbReference type="Gene3D" id="3.20.20.150">
    <property type="entry name" value="Divalent-metal-dependent TIM barrel enzymes"/>
    <property type="match status" value="1"/>
</dbReference>
<sequence>MQQKIVSNYESAKEQYAQHGIDVDQVLSKLEKIKISMHCWQGDDVRGFLNKDQDLTGGISVTGNYPGAASTPAELRSDLEKAFSLIPGKHKVNLHAIYADTEEKVELDKIEPKHYQKWVDWSKEQGLGLDFNPTCFSHENSKDGFTLSHSDPAIRQFWIDHCKASRKIGAYFGEQLGQTCVTNVWVPDGFKDVPADRMAPRQRLKDALDQVFAEDLNPAYNLDAVESKLFGLGSEAYVVGSHEFYMGYGIQNNKLICLDAGHFHPTEVISNKLSSLALFTDGILLHVSRPMRWDSDHVVTLDDELIDIGRELVRGDLLGKTHIGLDFFDASINRVAAWVIGTRNTLKALLRAMLDPVEALKKAELEGDYTTRLALTEEFKSYPFGAIWDYYCAKMGVPVREEWLAEVKTYENEVLLKRGV</sequence>
<comment type="catalytic activity">
    <reaction evidence="6">
        <text>L-rhamnopyranose = L-rhamnulose</text>
        <dbReference type="Rhea" id="RHEA:23160"/>
        <dbReference type="ChEBI" id="CHEBI:17897"/>
        <dbReference type="ChEBI" id="CHEBI:62346"/>
        <dbReference type="EC" id="5.3.1.14"/>
    </reaction>
</comment>
<evidence type="ECO:0000256" key="1">
    <source>
        <dbReference type="ARBA" id="ARBA00022490"/>
    </source>
</evidence>
<reference evidence="8 9" key="1">
    <citation type="journal article" date="2023" name="Genome Announc.">
        <title>Pan-Genome Analyses of the Genus Cohnella and Proposal of the Novel Species Cohnella silvisoli sp. nov., Isolated from Forest Soil.</title>
        <authorList>
            <person name="Wang C."/>
            <person name="Mao L."/>
            <person name="Bao G."/>
            <person name="Zhu H."/>
        </authorList>
    </citation>
    <scope>NUCLEOTIDE SEQUENCE [LARGE SCALE GENOMIC DNA]</scope>
    <source>
        <strain evidence="8 9">NL03-T5-1</strain>
    </source>
</reference>
<dbReference type="NCBIfam" id="TIGR01748">
    <property type="entry name" value="rhaA"/>
    <property type="match status" value="1"/>
</dbReference>
<dbReference type="GO" id="GO:0008740">
    <property type="term" value="F:L-rhamnose isomerase activity"/>
    <property type="evidence" value="ECO:0007669"/>
    <property type="project" value="UniProtKB-EC"/>
</dbReference>
<evidence type="ECO:0000256" key="5">
    <source>
        <dbReference type="ARBA" id="ARBA00023308"/>
    </source>
</evidence>
<dbReference type="InterPro" id="IPR009308">
    <property type="entry name" value="Rhamnose_isomerase"/>
</dbReference>
<keyword evidence="1 6" id="KW-0963">Cytoplasm</keyword>
<dbReference type="PANTHER" id="PTHR30268:SF0">
    <property type="entry name" value="L-RHAMNOSE ISOMERASE"/>
    <property type="match status" value="1"/>
</dbReference>
<keyword evidence="5 6" id="KW-0684">Rhamnose metabolism</keyword>
<dbReference type="InterPro" id="IPR036237">
    <property type="entry name" value="Xyl_isomerase-like_sf"/>
</dbReference>
<organism evidence="8 9">
    <name type="scientific">Cohnella silvisoli</name>
    <dbReference type="NCBI Taxonomy" id="2873699"/>
    <lineage>
        <taxon>Bacteria</taxon>
        <taxon>Bacillati</taxon>
        <taxon>Bacillota</taxon>
        <taxon>Bacilli</taxon>
        <taxon>Bacillales</taxon>
        <taxon>Paenibacillaceae</taxon>
        <taxon>Cohnella</taxon>
    </lineage>
</organism>
<evidence type="ECO:0000256" key="3">
    <source>
        <dbReference type="ARBA" id="ARBA00023211"/>
    </source>
</evidence>
<evidence type="ECO:0000256" key="2">
    <source>
        <dbReference type="ARBA" id="ARBA00022723"/>
    </source>
</evidence>
<dbReference type="PANTHER" id="PTHR30268">
    <property type="entry name" value="L-RHAMNOSE ISOMERASE"/>
    <property type="match status" value="1"/>
</dbReference>
<evidence type="ECO:0000256" key="6">
    <source>
        <dbReference type="HAMAP-Rule" id="MF_00541"/>
    </source>
</evidence>
<evidence type="ECO:0000256" key="7">
    <source>
        <dbReference type="NCBIfam" id="TIGR01748"/>
    </source>
</evidence>
<comment type="cofactor">
    <cofactor evidence="6">
        <name>Mn(2+)</name>
        <dbReference type="ChEBI" id="CHEBI:29035"/>
    </cofactor>
    <text evidence="6">Binds 1 Mn(2+) ion per subunit.</text>
</comment>
<dbReference type="SUPFAM" id="SSF51658">
    <property type="entry name" value="Xylose isomerase-like"/>
    <property type="match status" value="1"/>
</dbReference>
<comment type="caution">
    <text evidence="8">The sequence shown here is derived from an EMBL/GenBank/DDBJ whole genome shotgun (WGS) entry which is preliminary data.</text>
</comment>
<keyword evidence="2 6" id="KW-0479">Metal-binding</keyword>
<keyword evidence="9" id="KW-1185">Reference proteome</keyword>
<dbReference type="HAMAP" id="MF_00541">
    <property type="entry name" value="RhaA"/>
    <property type="match status" value="1"/>
</dbReference>
<evidence type="ECO:0000313" key="9">
    <source>
        <dbReference type="Proteomes" id="UP001493487"/>
    </source>
</evidence>
<comment type="function">
    <text evidence="6">Catalyzes the interconversion of L-rhamnose and L-rhamnulose.</text>
</comment>
<name>A0ABV1KY25_9BACL</name>
<evidence type="ECO:0000256" key="4">
    <source>
        <dbReference type="ARBA" id="ARBA00023235"/>
    </source>
</evidence>
<comment type="subcellular location">
    <subcellularLocation>
        <location evidence="6">Cytoplasm</location>
    </subcellularLocation>
</comment>
<comment type="similarity">
    <text evidence="6">Belongs to the rhamnose isomerase family.</text>
</comment>
<protein>
    <recommendedName>
        <fullName evidence="6 7">L-rhamnose isomerase</fullName>
        <ecNumber evidence="6 7">5.3.1.14</ecNumber>
    </recommendedName>
</protein>
<dbReference type="NCBIfam" id="NF002203">
    <property type="entry name" value="PRK01076.1"/>
    <property type="match status" value="1"/>
</dbReference>
<accession>A0ABV1KY25</accession>
<comment type="pathway">
    <text evidence="6">Carbohydrate degradation; L-rhamnose degradation; glycerone phosphate from L-rhamnose: step 1/3.</text>
</comment>
<keyword evidence="4 6" id="KW-0413">Isomerase</keyword>
<evidence type="ECO:0000313" key="8">
    <source>
        <dbReference type="EMBL" id="MEQ4485024.1"/>
    </source>
</evidence>
<dbReference type="Proteomes" id="UP001493487">
    <property type="component" value="Unassembled WGS sequence"/>
</dbReference>
<keyword evidence="3 6" id="KW-0464">Manganese</keyword>
<dbReference type="Pfam" id="PF06134">
    <property type="entry name" value="RhaA"/>
    <property type="match status" value="1"/>
</dbReference>
<feature type="binding site" evidence="6">
    <location>
        <position position="294"/>
    </location>
    <ligand>
        <name>Mn(2+)</name>
        <dbReference type="ChEBI" id="CHEBI:29035"/>
    </ligand>
</feature>
<gene>
    <name evidence="6 8" type="primary">rhaA</name>
    <name evidence="8" type="ORF">QJS35_21790</name>
</gene>
<dbReference type="EC" id="5.3.1.14" evidence="6 7"/>